<name>A0AA37KJ11_9BACT</name>
<sequence length="142" mass="17152">METKKAPQIPYGISDFVRMRTENYYYVDKTMYLPLIEDTASYIFMIRPRRFGKSLFLSMMKAYYNILQKDRFEELFGGLWIGKNSTDQRNRFQVIYFDFSKAGGALERLEECFETYCNVVLDLFIKDYASYYYDDFEEKRCI</sequence>
<evidence type="ECO:0000313" key="3">
    <source>
        <dbReference type="Proteomes" id="UP001055104"/>
    </source>
</evidence>
<proteinExistence type="predicted"/>
<organism evidence="2 3">
    <name type="scientific">Phocaeicola dorei</name>
    <dbReference type="NCBI Taxonomy" id="357276"/>
    <lineage>
        <taxon>Bacteria</taxon>
        <taxon>Pseudomonadati</taxon>
        <taxon>Bacteroidota</taxon>
        <taxon>Bacteroidia</taxon>
        <taxon>Bacteroidales</taxon>
        <taxon>Bacteroidaceae</taxon>
        <taxon>Phocaeicola</taxon>
    </lineage>
</organism>
<feature type="domain" description="AAA-ATPase-like" evidence="1">
    <location>
        <begin position="10"/>
        <end position="130"/>
    </location>
</feature>
<dbReference type="RefSeq" id="WP_120053656.1">
    <property type="nucleotide sequence ID" value="NZ_BQOA01000001.1"/>
</dbReference>
<evidence type="ECO:0000259" key="1">
    <source>
        <dbReference type="Pfam" id="PF09820"/>
    </source>
</evidence>
<dbReference type="Proteomes" id="UP001055104">
    <property type="component" value="Unassembled WGS sequence"/>
</dbReference>
<protein>
    <recommendedName>
        <fullName evidence="1">AAA-ATPase-like domain-containing protein</fullName>
    </recommendedName>
</protein>
<dbReference type="AlphaFoldDB" id="A0AA37KJ11"/>
<dbReference type="EMBL" id="BQOB01000001">
    <property type="protein sequence ID" value="GKH83538.1"/>
    <property type="molecule type" value="Genomic_DNA"/>
</dbReference>
<dbReference type="PANTHER" id="PTHR34825:SF2">
    <property type="entry name" value="AAA-ATPASE-LIKE DOMAIN-CONTAINING PROTEIN"/>
    <property type="match status" value="1"/>
</dbReference>
<gene>
    <name evidence="2" type="ORF">CE91St7_44220</name>
</gene>
<dbReference type="PANTHER" id="PTHR34825">
    <property type="entry name" value="CONSERVED PROTEIN, WITH A WEAK D-GALACTARATE DEHYDRATASE/ALTRONATE HYDROLASE DOMAIN"/>
    <property type="match status" value="1"/>
</dbReference>
<accession>A0AA37KJ11</accession>
<evidence type="ECO:0000313" key="2">
    <source>
        <dbReference type="EMBL" id="GKH83538.1"/>
    </source>
</evidence>
<dbReference type="Pfam" id="PF09820">
    <property type="entry name" value="AAA-ATPase_like"/>
    <property type="match status" value="1"/>
</dbReference>
<dbReference type="InterPro" id="IPR018631">
    <property type="entry name" value="AAA-ATPase-like_dom"/>
</dbReference>
<comment type="caution">
    <text evidence="2">The sequence shown here is derived from an EMBL/GenBank/DDBJ whole genome shotgun (WGS) entry which is preliminary data.</text>
</comment>
<reference evidence="2" key="1">
    <citation type="submission" date="2022-01" db="EMBL/GenBank/DDBJ databases">
        <title>Novel bile acid biosynthetic pathways are enriched in the microbiome of centenarians.</title>
        <authorList>
            <person name="Sato Y."/>
            <person name="Atarashi K."/>
            <person name="Plichta R.D."/>
            <person name="Arai Y."/>
            <person name="Sasajima S."/>
            <person name="Kearney M.S."/>
            <person name="Suda W."/>
            <person name="Takeshita K."/>
            <person name="Sasaki T."/>
            <person name="Okamoto S."/>
            <person name="Skelly N.A."/>
            <person name="Okamura Y."/>
            <person name="Vlamakis H."/>
            <person name="Li Y."/>
            <person name="Tanoue T."/>
            <person name="Takei H."/>
            <person name="Nittono H."/>
            <person name="Narushima S."/>
            <person name="Irie J."/>
            <person name="Itoh H."/>
            <person name="Moriya K."/>
            <person name="Sugiura Y."/>
            <person name="Suematsu M."/>
            <person name="Moritoki N."/>
            <person name="Shibata S."/>
            <person name="Littman R.D."/>
            <person name="Fischbach A.M."/>
            <person name="Uwamino Y."/>
            <person name="Inoue T."/>
            <person name="Honda A."/>
            <person name="Hattori M."/>
            <person name="Murai T."/>
            <person name="Xavier J.R."/>
            <person name="Hirose N."/>
            <person name="Honda K."/>
        </authorList>
    </citation>
    <scope>NUCLEOTIDE SEQUENCE</scope>
    <source>
        <strain evidence="2">CE91-St7</strain>
    </source>
</reference>